<protein>
    <submittedName>
        <fullName evidence="1">Uncharacterized protein</fullName>
    </submittedName>
</protein>
<keyword evidence="2" id="KW-1185">Reference proteome</keyword>
<dbReference type="InterPro" id="IPR036397">
    <property type="entry name" value="RNaseH_sf"/>
</dbReference>
<name>A0A0B1T407_OESDE</name>
<dbReference type="Gene3D" id="3.30.420.10">
    <property type="entry name" value="Ribonuclease H-like superfamily/Ribonuclease H"/>
    <property type="match status" value="1"/>
</dbReference>
<evidence type="ECO:0000313" key="1">
    <source>
        <dbReference type="EMBL" id="KHJ90517.1"/>
    </source>
</evidence>
<sequence length="67" mass="7664">MKQRKDWVALGDTPKPRHSQDLHPKMIMICVWSDWEGIVHWGMLGRSATVTKSCTSPNFTALTRLLV</sequence>
<proteinExistence type="predicted"/>
<evidence type="ECO:0000313" key="2">
    <source>
        <dbReference type="Proteomes" id="UP000053660"/>
    </source>
</evidence>
<accession>A0A0B1T407</accession>
<organism evidence="1 2">
    <name type="scientific">Oesophagostomum dentatum</name>
    <name type="common">Nodular worm</name>
    <dbReference type="NCBI Taxonomy" id="61180"/>
    <lineage>
        <taxon>Eukaryota</taxon>
        <taxon>Metazoa</taxon>
        <taxon>Ecdysozoa</taxon>
        <taxon>Nematoda</taxon>
        <taxon>Chromadorea</taxon>
        <taxon>Rhabditida</taxon>
        <taxon>Rhabditina</taxon>
        <taxon>Rhabditomorpha</taxon>
        <taxon>Strongyloidea</taxon>
        <taxon>Strongylidae</taxon>
        <taxon>Oesophagostomum</taxon>
    </lineage>
</organism>
<gene>
    <name evidence="1" type="ORF">OESDEN_09640</name>
</gene>
<dbReference type="GO" id="GO:0003676">
    <property type="term" value="F:nucleic acid binding"/>
    <property type="evidence" value="ECO:0007669"/>
    <property type="project" value="InterPro"/>
</dbReference>
<dbReference type="EMBL" id="KN552943">
    <property type="protein sequence ID" value="KHJ90517.1"/>
    <property type="molecule type" value="Genomic_DNA"/>
</dbReference>
<reference evidence="1 2" key="1">
    <citation type="submission" date="2014-03" db="EMBL/GenBank/DDBJ databases">
        <title>Draft genome of the hookworm Oesophagostomum dentatum.</title>
        <authorList>
            <person name="Mitreva M."/>
        </authorList>
    </citation>
    <scope>NUCLEOTIDE SEQUENCE [LARGE SCALE GENOMIC DNA]</scope>
    <source>
        <strain evidence="1 2">OD-Hann</strain>
    </source>
</reference>
<dbReference type="InterPro" id="IPR001888">
    <property type="entry name" value="Transposase_1"/>
</dbReference>
<dbReference type="Proteomes" id="UP000053660">
    <property type="component" value="Unassembled WGS sequence"/>
</dbReference>
<dbReference type="Pfam" id="PF01359">
    <property type="entry name" value="Transposase_1"/>
    <property type="match status" value="1"/>
</dbReference>
<dbReference type="OrthoDB" id="616263at2759"/>
<dbReference type="AlphaFoldDB" id="A0A0B1T407"/>